<protein>
    <recommendedName>
        <fullName evidence="2">DUF7725 domain-containing protein</fullName>
    </recommendedName>
</protein>
<evidence type="ECO:0000259" key="2">
    <source>
        <dbReference type="Pfam" id="PF24851"/>
    </source>
</evidence>
<feature type="region of interest" description="Disordered" evidence="1">
    <location>
        <begin position="65"/>
        <end position="110"/>
    </location>
</feature>
<evidence type="ECO:0000313" key="3">
    <source>
        <dbReference type="EnsemblPlants" id="Kaladp0055s0301.1.v1.1"/>
    </source>
</evidence>
<dbReference type="AlphaFoldDB" id="A0A7N0U733"/>
<evidence type="ECO:0000313" key="4">
    <source>
        <dbReference type="Proteomes" id="UP000594263"/>
    </source>
</evidence>
<keyword evidence="4" id="KW-1185">Reference proteome</keyword>
<dbReference type="OMA" id="QATHAEH"/>
<organism evidence="3 4">
    <name type="scientific">Kalanchoe fedtschenkoi</name>
    <name type="common">Lavender scallops</name>
    <name type="synonym">South American air plant</name>
    <dbReference type="NCBI Taxonomy" id="63787"/>
    <lineage>
        <taxon>Eukaryota</taxon>
        <taxon>Viridiplantae</taxon>
        <taxon>Streptophyta</taxon>
        <taxon>Embryophyta</taxon>
        <taxon>Tracheophyta</taxon>
        <taxon>Spermatophyta</taxon>
        <taxon>Magnoliopsida</taxon>
        <taxon>eudicotyledons</taxon>
        <taxon>Gunneridae</taxon>
        <taxon>Pentapetalae</taxon>
        <taxon>Saxifragales</taxon>
        <taxon>Crassulaceae</taxon>
        <taxon>Kalanchoe</taxon>
    </lineage>
</organism>
<feature type="region of interest" description="Disordered" evidence="1">
    <location>
        <begin position="1"/>
        <end position="20"/>
    </location>
</feature>
<name>A0A7N0U733_KALFE</name>
<proteinExistence type="predicted"/>
<dbReference type="Pfam" id="PF24851">
    <property type="entry name" value="DUF7725"/>
    <property type="match status" value="1"/>
</dbReference>
<dbReference type="PANTHER" id="PTHR35766">
    <property type="entry name" value="OS08G0543600 PROTEIN"/>
    <property type="match status" value="1"/>
</dbReference>
<accession>A0A7N0U733</accession>
<dbReference type="EnsemblPlants" id="Kaladp0055s0301.1.v1.1">
    <property type="protein sequence ID" value="Kaladp0055s0301.1.v1.1"/>
    <property type="gene ID" value="Kaladp0055s0301.v1.1"/>
</dbReference>
<feature type="domain" description="DUF7725" evidence="2">
    <location>
        <begin position="346"/>
        <end position="416"/>
    </location>
</feature>
<dbReference type="Gramene" id="Kaladp0055s0301.1.v1.1">
    <property type="protein sequence ID" value="Kaladp0055s0301.1.v1.1"/>
    <property type="gene ID" value="Kaladp0055s0301.v1.1"/>
</dbReference>
<dbReference type="PANTHER" id="PTHR35766:SF1">
    <property type="entry name" value="OS08G0543600 PROTEIN"/>
    <property type="match status" value="1"/>
</dbReference>
<feature type="region of interest" description="Disordered" evidence="1">
    <location>
        <begin position="318"/>
        <end position="341"/>
    </location>
</feature>
<feature type="compositionally biased region" description="Basic and acidic residues" evidence="1">
    <location>
        <begin position="88"/>
        <end position="110"/>
    </location>
</feature>
<sequence>MTRAHEMGTIHTTTNQSLQAELRDRTEQYNQLWVGCQRQFAEMERLHFNALQQLQLELVEVRERNGAKKEESSASRSITKDAPQFGHDNGHHDATRNDSSNEKPVEHSNGHEEHATSFVAVGNASQAEHNSGVPFTPSLLGLSPYLPPAQMAVHPFMIPQQGVLNPASPHVPQNHPGHFQSVQTNSPVQYWQNQQYEMPVDGQTLPQYVDAHASQGAVNGAVVQSAAEESQDQKSIGNAYLVEPQFQHSLQDISSQFQDTLNLNHHEDRKIQEGNVSDSNDHGLELRTIPKTNNGVTALISESDTPVQLANSKEIVADSNTSGAVPPVSATQTNSSSAGKTSDSLLLDERLLLACIARTMPASGKIRISSTLPNRLAKMLAPLHWHDYKKIYGKLDDFVAGHPELFVIEGDFIQLREGALKKIAATAAAVKVAAAAATPPSFSSVLPSMAVTPVAQSYRLKKSPSSEVDQNPNYLANEAQHSNGIHFSVPGGQSGMKTMSSSADRLDLNGSENRFSQPNVPMSAVNGAHVIGSMNARMPANFAGRQHGRAPGATSNSQR</sequence>
<evidence type="ECO:0000256" key="1">
    <source>
        <dbReference type="SAM" id="MobiDB-lite"/>
    </source>
</evidence>
<feature type="compositionally biased region" description="Polar residues" evidence="1">
    <location>
        <begin position="510"/>
        <end position="520"/>
    </location>
</feature>
<feature type="compositionally biased region" description="Polar residues" evidence="1">
    <location>
        <begin position="10"/>
        <end position="19"/>
    </location>
</feature>
<feature type="region of interest" description="Disordered" evidence="1">
    <location>
        <begin position="483"/>
        <end position="521"/>
    </location>
</feature>
<dbReference type="Proteomes" id="UP000594263">
    <property type="component" value="Unplaced"/>
</dbReference>
<reference evidence="3" key="1">
    <citation type="submission" date="2021-01" db="UniProtKB">
        <authorList>
            <consortium name="EnsemblPlants"/>
        </authorList>
    </citation>
    <scope>IDENTIFICATION</scope>
</reference>
<dbReference type="InterPro" id="IPR056142">
    <property type="entry name" value="DUF7725"/>
</dbReference>